<reference evidence="3" key="1">
    <citation type="submission" date="2018-05" db="EMBL/GenBank/DDBJ databases">
        <authorList>
            <person name="Lanie J.A."/>
            <person name="Ng W.-L."/>
            <person name="Kazmierczak K.M."/>
            <person name="Andrzejewski T.M."/>
            <person name="Davidsen T.M."/>
            <person name="Wayne K.J."/>
            <person name="Tettelin H."/>
            <person name="Glass J.I."/>
            <person name="Rusch D."/>
            <person name="Podicherti R."/>
            <person name="Tsui H.-C.T."/>
            <person name="Winkler M.E."/>
        </authorList>
    </citation>
    <scope>NUCLEOTIDE SEQUENCE</scope>
</reference>
<evidence type="ECO:0000256" key="1">
    <source>
        <dbReference type="SAM" id="Phobius"/>
    </source>
</evidence>
<dbReference type="InterPro" id="IPR005163">
    <property type="entry name" value="Tri_helical_YiiM-like"/>
</dbReference>
<keyword evidence="1" id="KW-0472">Membrane</keyword>
<name>A0A382DZ88_9ZZZZ</name>
<dbReference type="Pfam" id="PF03475">
    <property type="entry name" value="YiiM_3-alpha"/>
    <property type="match status" value="1"/>
</dbReference>
<keyword evidence="1" id="KW-0812">Transmembrane</keyword>
<dbReference type="AlphaFoldDB" id="A0A382DZ88"/>
<feature type="domain" description="MOSC" evidence="2">
    <location>
        <begin position="67"/>
        <end position="201"/>
    </location>
</feature>
<proteinExistence type="predicted"/>
<dbReference type="InterPro" id="IPR011037">
    <property type="entry name" value="Pyrv_Knase-like_insert_dom_sf"/>
</dbReference>
<dbReference type="EMBL" id="UINC01041726">
    <property type="protein sequence ID" value="SVB43402.1"/>
    <property type="molecule type" value="Genomic_DNA"/>
</dbReference>
<dbReference type="Gene3D" id="2.40.33.20">
    <property type="entry name" value="PK beta-barrel domain-like"/>
    <property type="match status" value="1"/>
</dbReference>
<dbReference type="PANTHER" id="PTHR30212:SF2">
    <property type="entry name" value="PROTEIN YIIM"/>
    <property type="match status" value="1"/>
</dbReference>
<dbReference type="GO" id="GO:0030151">
    <property type="term" value="F:molybdenum ion binding"/>
    <property type="evidence" value="ECO:0007669"/>
    <property type="project" value="InterPro"/>
</dbReference>
<feature type="transmembrane region" description="Helical" evidence="1">
    <location>
        <begin position="12"/>
        <end position="33"/>
    </location>
</feature>
<dbReference type="InterPro" id="IPR052353">
    <property type="entry name" value="Benzoxazolinone_Detox_Enz"/>
</dbReference>
<sequence>MLMKPYIGPKIMVEIATIFIVSNYLPVFIALRFRRSNLTIVSINIASPARVSLDGGPKKIRSGIFKMPIFEPILLDFLGFDGDGVGDPRTHGGKDMAVCAYCVDHFPYWKEKLQRNIVSGSFGENLSLLGMPETTINIGDIFEIGSAQIQVSQPRQPCHKLNKVFKDQSMACSVKKTGFSGYYLRVLKTGMVEPGSLIKLIHKDPNGFSVEKANALLRKGGANIKHIEELISLSALSDEWRKIIQKRLNKMKVF</sequence>
<evidence type="ECO:0000313" key="3">
    <source>
        <dbReference type="EMBL" id="SVB43402.1"/>
    </source>
</evidence>
<dbReference type="GO" id="GO:0030170">
    <property type="term" value="F:pyridoxal phosphate binding"/>
    <property type="evidence" value="ECO:0007669"/>
    <property type="project" value="InterPro"/>
</dbReference>
<gene>
    <name evidence="3" type="ORF">METZ01_LOCUS196256</name>
</gene>
<dbReference type="InterPro" id="IPR005302">
    <property type="entry name" value="MoCF_Sase_C"/>
</dbReference>
<accession>A0A382DZ88</accession>
<protein>
    <recommendedName>
        <fullName evidence="2">MOSC domain-containing protein</fullName>
    </recommendedName>
</protein>
<dbReference type="SUPFAM" id="SSF50800">
    <property type="entry name" value="PK beta-barrel domain-like"/>
    <property type="match status" value="1"/>
</dbReference>
<organism evidence="3">
    <name type="scientific">marine metagenome</name>
    <dbReference type="NCBI Taxonomy" id="408172"/>
    <lineage>
        <taxon>unclassified sequences</taxon>
        <taxon>metagenomes</taxon>
        <taxon>ecological metagenomes</taxon>
    </lineage>
</organism>
<dbReference type="GO" id="GO:0003824">
    <property type="term" value="F:catalytic activity"/>
    <property type="evidence" value="ECO:0007669"/>
    <property type="project" value="InterPro"/>
</dbReference>
<dbReference type="PROSITE" id="PS51340">
    <property type="entry name" value="MOSC"/>
    <property type="match status" value="1"/>
</dbReference>
<evidence type="ECO:0000259" key="2">
    <source>
        <dbReference type="PROSITE" id="PS51340"/>
    </source>
</evidence>
<dbReference type="Pfam" id="PF03473">
    <property type="entry name" value="MOSC"/>
    <property type="match status" value="1"/>
</dbReference>
<keyword evidence="1" id="KW-1133">Transmembrane helix</keyword>
<dbReference type="PANTHER" id="PTHR30212">
    <property type="entry name" value="PROTEIN YIIM"/>
    <property type="match status" value="1"/>
</dbReference>